<evidence type="ECO:0000256" key="6">
    <source>
        <dbReference type="ARBA" id="ARBA00023098"/>
    </source>
</evidence>
<keyword evidence="5" id="KW-0904">Protein phosphatase</keyword>
<dbReference type="Gene3D" id="3.90.190.10">
    <property type="entry name" value="Protein tyrosine phosphatase superfamily"/>
    <property type="match status" value="1"/>
</dbReference>
<organism evidence="20 21">
    <name type="scientific">Mesorhabditis spiculigera</name>
    <dbReference type="NCBI Taxonomy" id="96644"/>
    <lineage>
        <taxon>Eukaryota</taxon>
        <taxon>Metazoa</taxon>
        <taxon>Ecdysozoa</taxon>
        <taxon>Nematoda</taxon>
        <taxon>Chromadorea</taxon>
        <taxon>Rhabditida</taxon>
        <taxon>Rhabditina</taxon>
        <taxon>Rhabditomorpha</taxon>
        <taxon>Rhabditoidea</taxon>
        <taxon>Rhabditidae</taxon>
        <taxon>Mesorhabditinae</taxon>
        <taxon>Mesorhabditis</taxon>
    </lineage>
</organism>
<evidence type="ECO:0000313" key="20">
    <source>
        <dbReference type="EMBL" id="CAJ0580014.1"/>
    </source>
</evidence>
<evidence type="ECO:0000256" key="13">
    <source>
        <dbReference type="ARBA" id="ARBA00051818"/>
    </source>
</evidence>
<evidence type="ECO:0000256" key="10">
    <source>
        <dbReference type="ARBA" id="ARBA00024192"/>
    </source>
</evidence>
<evidence type="ECO:0000256" key="3">
    <source>
        <dbReference type="ARBA" id="ARBA00022516"/>
    </source>
</evidence>
<dbReference type="Pfam" id="PF00782">
    <property type="entry name" value="DSPc"/>
    <property type="match status" value="1"/>
</dbReference>
<dbReference type="PROSITE" id="PS50056">
    <property type="entry name" value="TYR_PHOSPHATASE_2"/>
    <property type="match status" value="1"/>
</dbReference>
<dbReference type="InterPro" id="IPR044596">
    <property type="entry name" value="PTPMT1-like"/>
</dbReference>
<name>A0AA36D552_9BILA</name>
<comment type="catalytic activity">
    <reaction evidence="15">
        <text>1,2-di-(9Z-octadecenoyl)-sn-glycero-3-phospho-(1'-sn-glycerol-3'-phosphate) + H2O = 1,2-di-(9Z-octadecenoyl)-sn-glycero-3-phospho-(1'-sn-glycerol) + phosphate</text>
        <dbReference type="Rhea" id="RHEA:42304"/>
        <dbReference type="ChEBI" id="CHEBI:15377"/>
        <dbReference type="ChEBI" id="CHEBI:43474"/>
        <dbReference type="ChEBI" id="CHEBI:75163"/>
        <dbReference type="ChEBI" id="CHEBI:78907"/>
    </reaction>
    <physiologicalReaction direction="left-to-right" evidence="15">
        <dbReference type="Rhea" id="RHEA:42305"/>
    </physiologicalReaction>
</comment>
<evidence type="ECO:0000256" key="17">
    <source>
        <dbReference type="ARBA" id="ARBA00069309"/>
    </source>
</evidence>
<evidence type="ECO:0000256" key="7">
    <source>
        <dbReference type="ARBA" id="ARBA00023136"/>
    </source>
</evidence>
<dbReference type="PANTHER" id="PTHR46274:SF6">
    <property type="entry name" value="TYR_PHOSPHATASE_2 DOMAIN-CONTAINING PROTEIN"/>
    <property type="match status" value="1"/>
</dbReference>
<comment type="catalytic activity">
    <reaction evidence="16">
        <text>1,2-dioctanoyl-sn-glycero-3-phospho-(1D-myo-inositol-5-phosphate) + H2O = 1,2-dioctanoyl-sn-glycero-3-phospho-(1D-myo-inositol) + phosphate</text>
        <dbReference type="Rhea" id="RHEA:42308"/>
        <dbReference type="ChEBI" id="CHEBI:15377"/>
        <dbReference type="ChEBI" id="CHEBI:43474"/>
        <dbReference type="ChEBI" id="CHEBI:65221"/>
        <dbReference type="ChEBI" id="CHEBI:78911"/>
    </reaction>
    <physiologicalReaction direction="left-to-right" evidence="16">
        <dbReference type="Rhea" id="RHEA:42309"/>
    </physiologicalReaction>
</comment>
<dbReference type="AlphaFoldDB" id="A0AA36D552"/>
<evidence type="ECO:0000256" key="11">
    <source>
        <dbReference type="ARBA" id="ARBA00024224"/>
    </source>
</evidence>
<keyword evidence="3" id="KW-0444">Lipid biosynthesis</keyword>
<comment type="catalytic activity">
    <reaction evidence="12">
        <text>a 1,2-diacyl-sn-glycero-3-phospho-(1'-sn-glycero-3'-phosphate) + H2O = a 1,2-diacyl-sn-glycero-3-phospho-(1'-sn-glycerol) + phosphate</text>
        <dbReference type="Rhea" id="RHEA:33751"/>
        <dbReference type="ChEBI" id="CHEBI:15377"/>
        <dbReference type="ChEBI" id="CHEBI:43474"/>
        <dbReference type="ChEBI" id="CHEBI:60110"/>
        <dbReference type="ChEBI" id="CHEBI:64716"/>
        <dbReference type="EC" id="3.1.3.27"/>
    </reaction>
    <physiologicalReaction direction="left-to-right" evidence="12">
        <dbReference type="Rhea" id="RHEA:33752"/>
    </physiologicalReaction>
</comment>
<evidence type="ECO:0000256" key="16">
    <source>
        <dbReference type="ARBA" id="ARBA00052780"/>
    </source>
</evidence>
<feature type="domain" description="Tyrosine specific protein phosphatases" evidence="19">
    <location>
        <begin position="103"/>
        <end position="168"/>
    </location>
</feature>
<dbReference type="GO" id="GO:0008962">
    <property type="term" value="F:phosphatidylglycerophosphatase activity"/>
    <property type="evidence" value="ECO:0007669"/>
    <property type="project" value="UniProtKB-EC"/>
</dbReference>
<dbReference type="SMART" id="SM00195">
    <property type="entry name" value="DSPc"/>
    <property type="match status" value="1"/>
</dbReference>
<dbReference type="InterPro" id="IPR000340">
    <property type="entry name" value="Dual-sp_phosphatase_cat-dom"/>
</dbReference>
<dbReference type="FunFam" id="3.90.190.10:FF:000060">
    <property type="entry name" value="Phosphatidylglycerophosphatase and protein-tyrosine phosphatase 1"/>
    <property type="match status" value="1"/>
</dbReference>
<comment type="catalytic activity">
    <reaction evidence="13">
        <text>a 1-acyl-2-hexanoyl-sn-glycero-3-phospho-(1D-myo-inositol-5-phosphate) + H2O = a 1-acyl-2-hexanoyl-sn-glycero-3-phospho-(1D-myo-inositol) + phosphate</text>
        <dbReference type="Rhea" id="RHEA:42320"/>
        <dbReference type="ChEBI" id="CHEBI:15377"/>
        <dbReference type="ChEBI" id="CHEBI:43474"/>
        <dbReference type="ChEBI" id="CHEBI:78930"/>
        <dbReference type="ChEBI" id="CHEBI:78931"/>
    </reaction>
    <physiologicalReaction direction="left-to-right" evidence="13">
        <dbReference type="Rhea" id="RHEA:42321"/>
    </physiologicalReaction>
</comment>
<keyword evidence="8" id="KW-0594">Phospholipid biosynthesis</keyword>
<comment type="caution">
    <text evidence="20">The sequence shown here is derived from an EMBL/GenBank/DDBJ whole genome shotgun (WGS) entry which is preliminary data.</text>
</comment>
<dbReference type="PROSITE" id="PS50054">
    <property type="entry name" value="TYR_PHOSPHATASE_DUAL"/>
    <property type="match status" value="1"/>
</dbReference>
<protein>
    <recommendedName>
        <fullName evidence="17">Phosphatidylglycerophosphatase and protein-tyrosine phosphatase 1</fullName>
        <ecNumber evidence="11">3.1.3.27</ecNumber>
    </recommendedName>
</protein>
<dbReference type="GO" id="GO:0004721">
    <property type="term" value="F:phosphoprotein phosphatase activity"/>
    <property type="evidence" value="ECO:0007669"/>
    <property type="project" value="UniProtKB-KW"/>
</dbReference>
<dbReference type="EMBL" id="CATQJA010002659">
    <property type="protein sequence ID" value="CAJ0580014.1"/>
    <property type="molecule type" value="Genomic_DNA"/>
</dbReference>
<dbReference type="InterPro" id="IPR016130">
    <property type="entry name" value="Tyr_Pase_AS"/>
</dbReference>
<evidence type="ECO:0000256" key="2">
    <source>
        <dbReference type="ARBA" id="ARBA00005189"/>
    </source>
</evidence>
<keyword evidence="6" id="KW-0443">Lipid metabolism</keyword>
<evidence type="ECO:0000256" key="4">
    <source>
        <dbReference type="ARBA" id="ARBA00022801"/>
    </source>
</evidence>
<comment type="pathway">
    <text evidence="2">Lipid metabolism.</text>
</comment>
<feature type="non-terminal residue" evidence="20">
    <location>
        <position position="189"/>
    </location>
</feature>
<evidence type="ECO:0000256" key="12">
    <source>
        <dbReference type="ARBA" id="ARBA00050944"/>
    </source>
</evidence>
<accession>A0AA36D552</accession>
<dbReference type="GO" id="GO:0016020">
    <property type="term" value="C:membrane"/>
    <property type="evidence" value="ECO:0007669"/>
    <property type="project" value="UniProtKB-SubCell"/>
</dbReference>
<dbReference type="GO" id="GO:0005737">
    <property type="term" value="C:cytoplasm"/>
    <property type="evidence" value="ECO:0007669"/>
    <property type="project" value="UniProtKB-ARBA"/>
</dbReference>
<dbReference type="SUPFAM" id="SSF52799">
    <property type="entry name" value="(Phosphotyrosine protein) phosphatases II"/>
    <property type="match status" value="1"/>
</dbReference>
<feature type="domain" description="Tyrosine-protein phosphatase" evidence="18">
    <location>
        <begin position="27"/>
        <end position="179"/>
    </location>
</feature>
<evidence type="ECO:0000256" key="5">
    <source>
        <dbReference type="ARBA" id="ARBA00022912"/>
    </source>
</evidence>
<comment type="catalytic activity">
    <reaction evidence="14">
        <text>1,2-dibutyryl-sn-glycero-3-phospho-(1D-myo-inositol-5-phosphate) + H2O = 1,2-dibutyryl-sn-glycero-3-phospho-(1D-myo-inositol) + phosphate</text>
        <dbReference type="Rhea" id="RHEA:42584"/>
        <dbReference type="ChEBI" id="CHEBI:15377"/>
        <dbReference type="ChEBI" id="CHEBI:43474"/>
        <dbReference type="ChEBI" id="CHEBI:82605"/>
        <dbReference type="ChEBI" id="CHEBI:82606"/>
    </reaction>
    <physiologicalReaction direction="left-to-right" evidence="14">
        <dbReference type="Rhea" id="RHEA:42585"/>
    </physiologicalReaction>
</comment>
<evidence type="ECO:0000313" key="21">
    <source>
        <dbReference type="Proteomes" id="UP001177023"/>
    </source>
</evidence>
<dbReference type="PROSITE" id="PS00383">
    <property type="entry name" value="TYR_PHOSPHATASE_1"/>
    <property type="match status" value="1"/>
</dbReference>
<dbReference type="GO" id="GO:0008654">
    <property type="term" value="P:phospholipid biosynthetic process"/>
    <property type="evidence" value="ECO:0007669"/>
    <property type="project" value="UniProtKB-KW"/>
</dbReference>
<comment type="subcellular location">
    <subcellularLocation>
        <location evidence="1">Membrane</location>
    </subcellularLocation>
</comment>
<evidence type="ECO:0000256" key="1">
    <source>
        <dbReference type="ARBA" id="ARBA00004370"/>
    </source>
</evidence>
<keyword evidence="7" id="KW-0472">Membrane</keyword>
<dbReference type="PANTHER" id="PTHR46274">
    <property type="entry name" value="PHOSPHATIDYLINOSITOL PHOSPHATASE"/>
    <property type="match status" value="1"/>
</dbReference>
<keyword evidence="21" id="KW-1185">Reference proteome</keyword>
<dbReference type="CDD" id="cd14524">
    <property type="entry name" value="PTPMT1"/>
    <property type="match status" value="1"/>
</dbReference>
<reference evidence="20" key="1">
    <citation type="submission" date="2023-06" db="EMBL/GenBank/DDBJ databases">
        <authorList>
            <person name="Delattre M."/>
        </authorList>
    </citation>
    <scope>NUCLEOTIDE SEQUENCE</scope>
    <source>
        <strain evidence="20">AF72</strain>
    </source>
</reference>
<evidence type="ECO:0000256" key="14">
    <source>
        <dbReference type="ARBA" id="ARBA00052505"/>
    </source>
</evidence>
<dbReference type="EC" id="3.1.3.27" evidence="11"/>
<dbReference type="InterPro" id="IPR000387">
    <property type="entry name" value="Tyr_Pase_dom"/>
</dbReference>
<comment type="pathway">
    <text evidence="10">Phospholipid metabolism; phosphatidylglycerol biosynthesis; phosphatidylglycerol from CDP-diacylglycerol: step 2/2.</text>
</comment>
<dbReference type="InterPro" id="IPR020422">
    <property type="entry name" value="TYR_PHOSPHATASE_DUAL_dom"/>
</dbReference>
<keyword evidence="9" id="KW-1208">Phospholipid metabolism</keyword>
<proteinExistence type="predicted"/>
<keyword evidence="4" id="KW-0378">Hydrolase</keyword>
<evidence type="ECO:0000256" key="9">
    <source>
        <dbReference type="ARBA" id="ARBA00023264"/>
    </source>
</evidence>
<evidence type="ECO:0000259" key="18">
    <source>
        <dbReference type="PROSITE" id="PS50054"/>
    </source>
</evidence>
<dbReference type="InterPro" id="IPR029021">
    <property type="entry name" value="Prot-tyrosine_phosphatase-like"/>
</dbReference>
<evidence type="ECO:0000256" key="8">
    <source>
        <dbReference type="ARBA" id="ARBA00023209"/>
    </source>
</evidence>
<sequence length="189" mass="21636">MIEGIFFYPTLGYNLLRNLLQQENWSWYSQVDEGLILGAMPFKSMKEELIEKGVGGVVCCTESYELVAAWSGMTEEDWKAVGVEFYHIPMTDFVGAADPAEMQKAVAFINKINKEGKSVYVHCKAGRTRSATVTTCHLMQKMDLGPNEAFEFLKKQRRQVSLGSWQWQTVEEYRRYLDANRHLITTAES</sequence>
<dbReference type="Proteomes" id="UP001177023">
    <property type="component" value="Unassembled WGS sequence"/>
</dbReference>
<gene>
    <name evidence="20" type="ORF">MSPICULIGERA_LOCUS18217</name>
</gene>
<evidence type="ECO:0000256" key="15">
    <source>
        <dbReference type="ARBA" id="ARBA00052632"/>
    </source>
</evidence>
<evidence type="ECO:0000259" key="19">
    <source>
        <dbReference type="PROSITE" id="PS50056"/>
    </source>
</evidence>